<evidence type="ECO:0000313" key="3">
    <source>
        <dbReference type="EMBL" id="CUQ65372.1"/>
    </source>
</evidence>
<evidence type="ECO:0000313" key="4">
    <source>
        <dbReference type="Proteomes" id="UP000066284"/>
    </source>
</evidence>
<proteinExistence type="predicted"/>
<keyword evidence="2" id="KW-0812">Transmembrane</keyword>
<feature type="region of interest" description="Disordered" evidence="1">
    <location>
        <begin position="89"/>
        <end position="109"/>
    </location>
</feature>
<reference evidence="4" key="1">
    <citation type="submission" date="2015-09" db="EMBL/GenBank/DDBJ databases">
        <authorList>
            <person name="Daims H."/>
        </authorList>
    </citation>
    <scope>NUCLEOTIDE SEQUENCE [LARGE SCALE GENOMIC DNA]</scope>
</reference>
<dbReference type="STRING" id="1715989.NITINOP_0396"/>
<sequence>MRLFRYTRCHMVIASLTAVTYVGLVCLMALCAPALDTSANAAGHEHHDHNATHSSLCSWACQVSSQSDAPAQATFTSYAPIAYEPGESFHQMDSTCHSSPLHSRAPPSL</sequence>
<protein>
    <submittedName>
        <fullName evidence="3">Uncharacterized protein</fullName>
    </submittedName>
</protein>
<feature type="transmembrane region" description="Helical" evidence="2">
    <location>
        <begin position="12"/>
        <end position="35"/>
    </location>
</feature>
<evidence type="ECO:0000256" key="1">
    <source>
        <dbReference type="SAM" id="MobiDB-lite"/>
    </source>
</evidence>
<dbReference type="KEGG" id="nio:NITINOP_0396"/>
<gene>
    <name evidence="3" type="ORF">NITINOP_0396</name>
</gene>
<keyword evidence="4" id="KW-1185">Reference proteome</keyword>
<dbReference type="AlphaFoldDB" id="A0A0S4KLQ8"/>
<evidence type="ECO:0000256" key="2">
    <source>
        <dbReference type="SAM" id="Phobius"/>
    </source>
</evidence>
<dbReference type="EMBL" id="LN885086">
    <property type="protein sequence ID" value="CUQ65372.1"/>
    <property type="molecule type" value="Genomic_DNA"/>
</dbReference>
<organism evidence="3 4">
    <name type="scientific">Candidatus Nitrospira inopinata</name>
    <dbReference type="NCBI Taxonomy" id="1715989"/>
    <lineage>
        <taxon>Bacteria</taxon>
        <taxon>Pseudomonadati</taxon>
        <taxon>Nitrospirota</taxon>
        <taxon>Nitrospiria</taxon>
        <taxon>Nitrospirales</taxon>
        <taxon>Nitrospiraceae</taxon>
        <taxon>Nitrospira</taxon>
    </lineage>
</organism>
<name>A0A0S4KLQ8_9BACT</name>
<dbReference type="Proteomes" id="UP000066284">
    <property type="component" value="Chromosome 1"/>
</dbReference>
<feature type="compositionally biased region" description="Polar residues" evidence="1">
    <location>
        <begin position="91"/>
        <end position="101"/>
    </location>
</feature>
<accession>A0A0S4KLQ8</accession>
<keyword evidence="2" id="KW-1133">Transmembrane helix</keyword>
<keyword evidence="2" id="KW-0472">Membrane</keyword>